<gene>
    <name evidence="2" type="primary">P0035H10.12</name>
    <name evidence="3" type="ORF">B1146F03.14</name>
</gene>
<evidence type="ECO:0000313" key="3">
    <source>
        <dbReference type="EMBL" id="BAB93156.1"/>
    </source>
</evidence>
<accession>Q9FP30</accession>
<dbReference type="EMBL" id="AP003206">
    <property type="protein sequence ID" value="BAB93156.1"/>
    <property type="molecule type" value="Genomic_DNA"/>
</dbReference>
<reference evidence="3" key="2">
    <citation type="journal article" date="2002" name="Nature">
        <title>The genome sequence and structure of rice chromosome 1.</title>
        <authorList>
            <person name="Sasaki T."/>
            <person name="Matsumoto T."/>
            <person name="Yamamoto K."/>
            <person name="Sakata K."/>
            <person name="Baba T."/>
            <person name="Katayose Y."/>
            <person name="Wu J."/>
            <person name="Niimura Y."/>
            <person name="Cheng Z."/>
            <person name="Nagamura Y."/>
            <person name="Antonio B.A."/>
            <person name="Kanamori H."/>
            <person name="Hosokawa S."/>
            <person name="Masukawa M."/>
            <person name="Arikawa K."/>
            <person name="Chiden Y."/>
            <person name="Hayashi M."/>
            <person name="Okamoto M."/>
            <person name="Ando T."/>
            <person name="Aoki H."/>
            <person name="Arita K."/>
            <person name="Hamada M."/>
            <person name="Harada C."/>
            <person name="Hijishita S."/>
            <person name="Honda M."/>
            <person name="Ichikawa Y."/>
            <person name="Idonuma A."/>
            <person name="Iijima M."/>
            <person name="Ikeda M."/>
            <person name="Ikeno M."/>
            <person name="Itoh S."/>
            <person name="Itoh T."/>
            <person name="Itoh Y."/>
            <person name="Itoh Y."/>
            <person name="Iwabuchi A."/>
            <person name="Kamiya K."/>
            <person name="Karasawa W."/>
            <person name="Katagiri S."/>
            <person name="Kikuta A."/>
            <person name="Kobayashi N."/>
            <person name="Kono I."/>
            <person name="Machita K."/>
            <person name="Maehara T."/>
            <person name="Mizuno H."/>
            <person name="Mizubayashi T."/>
            <person name="Mukai Y."/>
            <person name="Nagasaki H."/>
            <person name="Nakashima M."/>
            <person name="Nakama Y."/>
            <person name="Nakamichi Y."/>
            <person name="Nakamura M."/>
            <person name="Namiki N."/>
            <person name="Negishi M."/>
            <person name="Ohta I."/>
            <person name="Ono N."/>
            <person name="Saji S."/>
            <person name="Sakai K."/>
            <person name="Shibata M."/>
            <person name="Shimokawa T."/>
            <person name="Shomura A."/>
            <person name="Song J."/>
            <person name="Takazaki Y."/>
            <person name="Terasawa K."/>
            <person name="Tsuji K."/>
            <person name="Waki K."/>
            <person name="Yamagata H."/>
            <person name="Yamane H."/>
            <person name="Yoshiki S."/>
            <person name="Yoshihara R."/>
            <person name="Yukawa K."/>
            <person name="Zhong H."/>
            <person name="Iwama H."/>
            <person name="Endo T."/>
            <person name="Ito H."/>
            <person name="Hahn J.H."/>
            <person name="Kim H.I."/>
            <person name="Eun M.Y."/>
            <person name="Yano M."/>
            <person name="Jiang J."/>
            <person name="Gojobori T."/>
        </authorList>
    </citation>
    <scope>NUCLEOTIDE SEQUENCE</scope>
</reference>
<dbReference type="AlphaFoldDB" id="Q9FP30"/>
<protein>
    <submittedName>
        <fullName evidence="2">p0035H10.12 protein</fullName>
    </submittedName>
</protein>
<feature type="region of interest" description="Disordered" evidence="1">
    <location>
        <begin position="56"/>
        <end position="76"/>
    </location>
</feature>
<proteinExistence type="predicted"/>
<feature type="compositionally biased region" description="Gly residues" evidence="1">
    <location>
        <begin position="56"/>
        <end position="70"/>
    </location>
</feature>
<evidence type="ECO:0000313" key="2">
    <source>
        <dbReference type="EMBL" id="BAB19771.1"/>
    </source>
</evidence>
<sequence length="76" mass="8075">MQQSGSRNKYGFLPCIGGAYYLTAHGQFTLVALTATVVSEECVTVPMTCIEEEACGRGGNHQRGAYGGDGSEITKR</sequence>
<accession>Q7F6A2</accession>
<dbReference type="Proteomes" id="UP000817658">
    <property type="component" value="Chromosome 1"/>
</dbReference>
<evidence type="ECO:0000256" key="1">
    <source>
        <dbReference type="SAM" id="MobiDB-lite"/>
    </source>
</evidence>
<name>Q9FP30_ORYSJ</name>
<dbReference type="EMBL" id="AP002881">
    <property type="protein sequence ID" value="BAB19771.1"/>
    <property type="molecule type" value="Genomic_DNA"/>
</dbReference>
<organism evidence="2">
    <name type="scientific">Oryza sativa subsp. japonica</name>
    <name type="common">Rice</name>
    <dbReference type="NCBI Taxonomy" id="39947"/>
    <lineage>
        <taxon>Eukaryota</taxon>
        <taxon>Viridiplantae</taxon>
        <taxon>Streptophyta</taxon>
        <taxon>Embryophyta</taxon>
        <taxon>Tracheophyta</taxon>
        <taxon>Spermatophyta</taxon>
        <taxon>Magnoliopsida</taxon>
        <taxon>Liliopsida</taxon>
        <taxon>Poales</taxon>
        <taxon>Poaceae</taxon>
        <taxon>BOP clade</taxon>
        <taxon>Oryzoideae</taxon>
        <taxon>Oryzeae</taxon>
        <taxon>Oryzinae</taxon>
        <taxon>Oryza</taxon>
        <taxon>Oryza sativa</taxon>
    </lineage>
</organism>
<reference evidence="2" key="1">
    <citation type="submission" date="2000-10" db="EMBL/GenBank/DDBJ databases">
        <title>Oryza sativa nipponbare(GA3) genomic DNA, chromosome 1, PAC clone:P0035H10.</title>
        <authorList>
            <person name="Sasaki T."/>
            <person name="Matsumoto T."/>
            <person name="Yamamoto K."/>
        </authorList>
    </citation>
    <scope>NUCLEOTIDE SEQUENCE</scope>
</reference>